<sequence length="558" mass="62829">MNLLSLNDDVLRAIFAALHGPDALNVSLTSKRAYALAAPRIASQMKCREPEELPRLHTYLLANLPNGVPRGRFLESLFIDTGTFAEDIPEDADADHLFGTDFSQAHLLGDILLEARNLRDLFFERFQPCLERDPRIGDAIRSLTSLVKLRLYTIADSSLSVFDSFRSDRLASLTLSYHVSTDYPLRNHTKTLPPLVSALSSLHHLRTVELIYFHPPSGLTHATNRTSPAPSFPSIQCLRMSDTSLPALYLVEYCPNLSTLEAFPDPTIGELDGEGPKWPPLHRLMVWDLDGALSFSKRLRTADQFQIPGPVRLSDSDVPIEASPEQHLLDLLRTTSPIGLYMRITTSCQEKMFWGSRLLLAAPRLRSLEINLEGKMPEETEDYSWLSALPTALMSLPLICLRVFVEGRQYDVSIPELDQGLGPRIRHREINRVKALLPLPPLLVRAIPSLRYLSIGDMAPNSEVLGRTAVDPSIRALCVDEKDVEWEWDALRRLAMIRRQCWWRVVDGTHERELVEISVEEGEEAQRRIESVTEDTTATMGSASSQQLLHSAFTHSLY</sequence>
<dbReference type="InterPro" id="IPR032675">
    <property type="entry name" value="LRR_dom_sf"/>
</dbReference>
<protein>
    <recommendedName>
        <fullName evidence="3">F-box domain-containing protein</fullName>
    </recommendedName>
</protein>
<dbReference type="SUPFAM" id="SSF52047">
    <property type="entry name" value="RNI-like"/>
    <property type="match status" value="1"/>
</dbReference>
<dbReference type="EMBL" id="KZ857379">
    <property type="protein sequence ID" value="RDX56955.1"/>
    <property type="molecule type" value="Genomic_DNA"/>
</dbReference>
<dbReference type="Proteomes" id="UP000256964">
    <property type="component" value="Unassembled WGS sequence"/>
</dbReference>
<evidence type="ECO:0000313" key="1">
    <source>
        <dbReference type="EMBL" id="RDX56955.1"/>
    </source>
</evidence>
<accession>A0A371DWR0</accession>
<organism evidence="1 2">
    <name type="scientific">Lentinus brumalis</name>
    <dbReference type="NCBI Taxonomy" id="2498619"/>
    <lineage>
        <taxon>Eukaryota</taxon>
        <taxon>Fungi</taxon>
        <taxon>Dikarya</taxon>
        <taxon>Basidiomycota</taxon>
        <taxon>Agaricomycotina</taxon>
        <taxon>Agaricomycetes</taxon>
        <taxon>Polyporales</taxon>
        <taxon>Polyporaceae</taxon>
        <taxon>Lentinus</taxon>
    </lineage>
</organism>
<keyword evidence="2" id="KW-1185">Reference proteome</keyword>
<proteinExistence type="predicted"/>
<reference evidence="1 2" key="1">
    <citation type="journal article" date="2018" name="Biotechnol. Biofuels">
        <title>Integrative visual omics of the white-rot fungus Polyporus brumalis exposes the biotechnological potential of its oxidative enzymes for delignifying raw plant biomass.</title>
        <authorList>
            <person name="Miyauchi S."/>
            <person name="Rancon A."/>
            <person name="Drula E."/>
            <person name="Hage H."/>
            <person name="Chaduli D."/>
            <person name="Favel A."/>
            <person name="Grisel S."/>
            <person name="Henrissat B."/>
            <person name="Herpoel-Gimbert I."/>
            <person name="Ruiz-Duenas F.J."/>
            <person name="Chevret D."/>
            <person name="Hainaut M."/>
            <person name="Lin J."/>
            <person name="Wang M."/>
            <person name="Pangilinan J."/>
            <person name="Lipzen A."/>
            <person name="Lesage-Meessen L."/>
            <person name="Navarro D."/>
            <person name="Riley R."/>
            <person name="Grigoriev I.V."/>
            <person name="Zhou S."/>
            <person name="Raouche S."/>
            <person name="Rosso M.N."/>
        </authorList>
    </citation>
    <scope>NUCLEOTIDE SEQUENCE [LARGE SCALE GENOMIC DNA]</scope>
    <source>
        <strain evidence="1 2">BRFM 1820</strain>
    </source>
</reference>
<gene>
    <name evidence="1" type="ORF">OH76DRAFT_1394688</name>
</gene>
<dbReference type="Gene3D" id="3.80.10.10">
    <property type="entry name" value="Ribonuclease Inhibitor"/>
    <property type="match status" value="1"/>
</dbReference>
<evidence type="ECO:0000313" key="2">
    <source>
        <dbReference type="Proteomes" id="UP000256964"/>
    </source>
</evidence>
<dbReference type="OrthoDB" id="2802922at2759"/>
<name>A0A371DWR0_9APHY</name>
<dbReference type="STRING" id="139420.A0A371DWR0"/>
<dbReference type="AlphaFoldDB" id="A0A371DWR0"/>
<evidence type="ECO:0008006" key="3">
    <source>
        <dbReference type="Google" id="ProtNLM"/>
    </source>
</evidence>